<dbReference type="Proteomes" id="UP001380953">
    <property type="component" value="Unassembled WGS sequence"/>
</dbReference>
<gene>
    <name evidence="1" type="ORF">WKI47_15810</name>
</gene>
<sequence>MAKRLEGKRIAITGPRKAEELSTIVQKMGGIALIRPAQGTVFLDEPELGGGISEWIRLKPEWSILTTGMGLEALINTAQEMELEEHFLQSIAHSKIAARGYKTVNALKKRGLTPLVRDDDGSTEGLLRQMEDYDFSGNNAVVQLHGDPAPHLVSWLEERGATVRTVLPYKHISPPEEQLRQLLDDILEGRVDAVTFTSAPQVRFLIGHAAERGLEKALRAAFEQEIVAVAVGKVTAQSIREEGIDRVIAPKEERMGSMMVELAKYYAALSDGEASESILFENGGIIHE</sequence>
<evidence type="ECO:0000313" key="1">
    <source>
        <dbReference type="EMBL" id="MEJ8305374.1"/>
    </source>
</evidence>
<organism evidence="1 2">
    <name type="scientific">Saccharibacillus sacchari</name>
    <dbReference type="NCBI Taxonomy" id="456493"/>
    <lineage>
        <taxon>Bacteria</taxon>
        <taxon>Bacillati</taxon>
        <taxon>Bacillota</taxon>
        <taxon>Bacilli</taxon>
        <taxon>Bacillales</taxon>
        <taxon>Paenibacillaceae</taxon>
        <taxon>Saccharibacillus</taxon>
    </lineage>
</organism>
<dbReference type="EMBL" id="JBBKAR010000042">
    <property type="protein sequence ID" value="MEJ8305374.1"/>
    <property type="molecule type" value="Genomic_DNA"/>
</dbReference>
<evidence type="ECO:0000313" key="2">
    <source>
        <dbReference type="Proteomes" id="UP001380953"/>
    </source>
</evidence>
<proteinExistence type="predicted"/>
<protein>
    <submittedName>
        <fullName evidence="1">Uroporphyrinogen-III synthase</fullName>
        <ecNumber evidence="1">4.2.1.75</ecNumber>
    </submittedName>
</protein>
<keyword evidence="1" id="KW-0456">Lyase</keyword>
<keyword evidence="2" id="KW-1185">Reference proteome</keyword>
<dbReference type="EC" id="4.2.1.75" evidence="1"/>
<reference evidence="1" key="1">
    <citation type="submission" date="2024-03" db="EMBL/GenBank/DDBJ databases">
        <title>Whole genome sequecning of epiphytes from Marcgravia umbellata leaves.</title>
        <authorList>
            <person name="Kumar G."/>
            <person name="Savka M.A."/>
        </authorList>
    </citation>
    <scope>NUCLEOTIDE SEQUENCE</scope>
    <source>
        <strain evidence="1">RIT_BL5</strain>
    </source>
</reference>
<comment type="caution">
    <text evidence="1">The sequence shown here is derived from an EMBL/GenBank/DDBJ whole genome shotgun (WGS) entry which is preliminary data.</text>
</comment>
<name>A0ACC6PEK6_9BACL</name>
<accession>A0ACC6PEK6</accession>